<evidence type="ECO:0008006" key="3">
    <source>
        <dbReference type="Google" id="ProtNLM"/>
    </source>
</evidence>
<reference evidence="1 2" key="1">
    <citation type="journal article" date="2012" name="FEBS Lett.">
        <title>Anammox organism KSU-1 expresses a NirK-type copper-containing nitrite reductase instead of a NirS-type with cytochrome cd1.</title>
        <authorList>
            <person name="Hira D."/>
            <person name="Toh H."/>
            <person name="Migita C.T."/>
            <person name="Okubo H."/>
            <person name="Nishiyama T."/>
            <person name="Hattori M."/>
            <person name="Furukawa K."/>
            <person name="Fujii T."/>
        </authorList>
    </citation>
    <scope>NUCLEOTIDE SEQUENCE [LARGE SCALE GENOMIC DNA]</scope>
</reference>
<gene>
    <name evidence="1" type="ORF">KSU1_C0751</name>
</gene>
<evidence type="ECO:0000313" key="2">
    <source>
        <dbReference type="Proteomes" id="UP000002985"/>
    </source>
</evidence>
<organism evidence="1 2">
    <name type="scientific">Candidatus Jettenia caeni</name>
    <dbReference type="NCBI Taxonomy" id="247490"/>
    <lineage>
        <taxon>Bacteria</taxon>
        <taxon>Pseudomonadati</taxon>
        <taxon>Planctomycetota</taxon>
        <taxon>Candidatus Brocadiia</taxon>
        <taxon>Candidatus Brocadiales</taxon>
        <taxon>Candidatus Brocadiaceae</taxon>
        <taxon>Candidatus Jettenia</taxon>
    </lineage>
</organism>
<comment type="caution">
    <text evidence="1">The sequence shown here is derived from an EMBL/GenBank/DDBJ whole genome shotgun (WGS) entry which is preliminary data.</text>
</comment>
<dbReference type="AlphaFoldDB" id="I3IKV2"/>
<keyword evidence="2" id="KW-1185">Reference proteome</keyword>
<dbReference type="InterPro" id="IPR005368">
    <property type="entry name" value="UPF0175"/>
</dbReference>
<dbReference type="EMBL" id="BAFH01000003">
    <property type="protein sequence ID" value="GAB62347.1"/>
    <property type="molecule type" value="Genomic_DNA"/>
</dbReference>
<dbReference type="STRING" id="247490.KSU1_C0751"/>
<dbReference type="OrthoDB" id="9912316at2"/>
<accession>I3IKV2</accession>
<dbReference type="Pfam" id="PF03683">
    <property type="entry name" value="UPF0175"/>
    <property type="match status" value="1"/>
</dbReference>
<dbReference type="eggNOG" id="ENOG502ZG13">
    <property type="taxonomic scope" value="Bacteria"/>
</dbReference>
<proteinExistence type="predicted"/>
<protein>
    <recommendedName>
        <fullName evidence="3">Ribbon-helix-helix protein CopG domain-containing protein</fullName>
    </recommendedName>
</protein>
<sequence>MKVVKLSDNLYKKVEKASKIHGMEVDDLVNKVINEGIELLNEKNILELYRNRKITLQKAAEMLSLDIWDIIDKLKKADIHIDYTMESLIEDLK</sequence>
<evidence type="ECO:0000313" key="1">
    <source>
        <dbReference type="EMBL" id="GAB62347.1"/>
    </source>
</evidence>
<name>I3IKV2_9BACT</name>
<dbReference type="Proteomes" id="UP000002985">
    <property type="component" value="Unassembled WGS sequence"/>
</dbReference>